<sequence>MTARESQEETTATKQERKASQEERKNSKTVGKDKGNDATCAILPAFYDTRTEVHGGSLARVSELSGYSIIE</sequence>
<feature type="compositionally biased region" description="Basic and acidic residues" evidence="1">
    <location>
        <begin position="14"/>
        <end position="36"/>
    </location>
</feature>
<evidence type="ECO:0000313" key="3">
    <source>
        <dbReference type="Proteomes" id="UP001177670"/>
    </source>
</evidence>
<evidence type="ECO:0000313" key="2">
    <source>
        <dbReference type="EMBL" id="KAK1122487.1"/>
    </source>
</evidence>
<evidence type="ECO:0000256" key="1">
    <source>
        <dbReference type="SAM" id="MobiDB-lite"/>
    </source>
</evidence>
<gene>
    <name evidence="2" type="ORF">K0M31_009706</name>
</gene>
<feature type="region of interest" description="Disordered" evidence="1">
    <location>
        <begin position="1"/>
        <end position="36"/>
    </location>
</feature>
<dbReference type="AlphaFoldDB" id="A0AA40FNR7"/>
<keyword evidence="3" id="KW-1185">Reference proteome</keyword>
<dbReference type="Proteomes" id="UP001177670">
    <property type="component" value="Unassembled WGS sequence"/>
</dbReference>
<dbReference type="EMBL" id="JAHYIQ010000023">
    <property type="protein sequence ID" value="KAK1122487.1"/>
    <property type="molecule type" value="Genomic_DNA"/>
</dbReference>
<accession>A0AA40FNR7</accession>
<proteinExistence type="predicted"/>
<organism evidence="2 3">
    <name type="scientific">Melipona bicolor</name>
    <dbReference type="NCBI Taxonomy" id="60889"/>
    <lineage>
        <taxon>Eukaryota</taxon>
        <taxon>Metazoa</taxon>
        <taxon>Ecdysozoa</taxon>
        <taxon>Arthropoda</taxon>
        <taxon>Hexapoda</taxon>
        <taxon>Insecta</taxon>
        <taxon>Pterygota</taxon>
        <taxon>Neoptera</taxon>
        <taxon>Endopterygota</taxon>
        <taxon>Hymenoptera</taxon>
        <taxon>Apocrita</taxon>
        <taxon>Aculeata</taxon>
        <taxon>Apoidea</taxon>
        <taxon>Anthophila</taxon>
        <taxon>Apidae</taxon>
        <taxon>Melipona</taxon>
    </lineage>
</organism>
<name>A0AA40FNR7_9HYME</name>
<reference evidence="2" key="1">
    <citation type="submission" date="2021-10" db="EMBL/GenBank/DDBJ databases">
        <title>Melipona bicolor Genome sequencing and assembly.</title>
        <authorList>
            <person name="Araujo N.S."/>
            <person name="Arias M.C."/>
        </authorList>
    </citation>
    <scope>NUCLEOTIDE SEQUENCE</scope>
    <source>
        <strain evidence="2">USP_2M_L1-L4_2017</strain>
        <tissue evidence="2">Whole body</tissue>
    </source>
</reference>
<comment type="caution">
    <text evidence="2">The sequence shown here is derived from an EMBL/GenBank/DDBJ whole genome shotgun (WGS) entry which is preliminary data.</text>
</comment>
<protein>
    <submittedName>
        <fullName evidence="2">Uncharacterized protein</fullName>
    </submittedName>
</protein>